<dbReference type="Proteomes" id="UP000501982">
    <property type="component" value="Chromosome"/>
</dbReference>
<accession>A0A7L5EKJ5</accession>
<protein>
    <submittedName>
        <fullName evidence="2">Uncharacterized protein</fullName>
    </submittedName>
</protein>
<evidence type="ECO:0000256" key="1">
    <source>
        <dbReference type="SAM" id="Coils"/>
    </source>
</evidence>
<gene>
    <name evidence="2" type="ORF">HHO38_21225</name>
</gene>
<sequence>MDKIKQLVDEWEFERSLINKQTENKTDVNAFDTLRKNLHRLEQDIQQTLESIDQAEVHINSKLKSQTLKEKRKVHGNAYFPWEASADELLTKLFLEGKAIGELSEIFERGKGAIRSRLRKLGLID</sequence>
<dbReference type="AlphaFoldDB" id="A0A7L5EKJ5"/>
<proteinExistence type="predicted"/>
<dbReference type="EMBL" id="CP051672">
    <property type="protein sequence ID" value="QJE30640.1"/>
    <property type="molecule type" value="Genomic_DNA"/>
</dbReference>
<evidence type="ECO:0000313" key="3">
    <source>
        <dbReference type="Proteomes" id="UP000501982"/>
    </source>
</evidence>
<feature type="coiled-coil region" evidence="1">
    <location>
        <begin position="31"/>
        <end position="58"/>
    </location>
</feature>
<name>A0A7L5EKJ5_PARDI</name>
<organism evidence="2 3">
    <name type="scientific">Parabacteroides distasonis</name>
    <dbReference type="NCBI Taxonomy" id="823"/>
    <lineage>
        <taxon>Bacteria</taxon>
        <taxon>Pseudomonadati</taxon>
        <taxon>Bacteroidota</taxon>
        <taxon>Bacteroidia</taxon>
        <taxon>Bacteroidales</taxon>
        <taxon>Tannerellaceae</taxon>
        <taxon>Parabacteroides</taxon>
    </lineage>
</organism>
<keyword evidence="1" id="KW-0175">Coiled coil</keyword>
<evidence type="ECO:0000313" key="2">
    <source>
        <dbReference type="EMBL" id="QJE30640.1"/>
    </source>
</evidence>
<dbReference type="RefSeq" id="WP_008773643.1">
    <property type="nucleotide sequence ID" value="NZ_CAJSZN010000026.1"/>
</dbReference>
<reference evidence="2 3" key="1">
    <citation type="submission" date="2020-04" db="EMBL/GenBank/DDBJ databases">
        <title>Complete Genomes and Methylome analysis of CBBP consortium that reverse antibiotic-induced susceptibility to vancomycin-resistant Enterococcus faecium infection.</title>
        <authorList>
            <person name="Fomenkov A."/>
            <person name="Zhang Z."/>
            <person name="Pamer E."/>
            <person name="Roberts R.J."/>
        </authorList>
    </citation>
    <scope>NUCLEOTIDE SEQUENCE [LARGE SCALE GENOMIC DNA]</scope>
    <source>
        <strain evidence="3">CBBP</strain>
    </source>
</reference>